<dbReference type="GO" id="GO:0005730">
    <property type="term" value="C:nucleolus"/>
    <property type="evidence" value="ECO:0007669"/>
    <property type="project" value="UniProtKB-SubCell"/>
</dbReference>
<dbReference type="CDD" id="cd21151">
    <property type="entry name" value="PUA_Nip7-like"/>
    <property type="match status" value="1"/>
</dbReference>
<accession>A0A023BDJ1</accession>
<dbReference type="GO" id="GO:0042255">
    <property type="term" value="P:ribosome assembly"/>
    <property type="evidence" value="ECO:0007669"/>
    <property type="project" value="InterPro"/>
</dbReference>
<evidence type="ECO:0000256" key="4">
    <source>
        <dbReference type="ARBA" id="ARBA00022884"/>
    </source>
</evidence>
<dbReference type="Gene3D" id="3.10.450.220">
    <property type="match status" value="1"/>
</dbReference>
<evidence type="ECO:0000313" key="9">
    <source>
        <dbReference type="Proteomes" id="UP000019763"/>
    </source>
</evidence>
<dbReference type="CDD" id="cd21146">
    <property type="entry name" value="Nip7_N_euk"/>
    <property type="match status" value="1"/>
</dbReference>
<comment type="similarity">
    <text evidence="2 6">Belongs to the NIP7 family.</text>
</comment>
<proteinExistence type="inferred from homology"/>
<protein>
    <recommendedName>
        <fullName evidence="6">60S ribosome subunit biogenesis protein NIP7 homolog</fullName>
    </recommendedName>
</protein>
<dbReference type="InterPro" id="IPR036974">
    <property type="entry name" value="PUA_sf"/>
</dbReference>
<feature type="domain" description="PUA" evidence="7">
    <location>
        <begin position="90"/>
        <end position="173"/>
    </location>
</feature>
<keyword evidence="4 6" id="KW-0694">RNA-binding</keyword>
<evidence type="ECO:0000259" key="7">
    <source>
        <dbReference type="SMART" id="SM00359"/>
    </source>
</evidence>
<dbReference type="OMA" id="LISMGTC"/>
<keyword evidence="9" id="KW-1185">Reference proteome</keyword>
<dbReference type="eggNOG" id="KOG3492">
    <property type="taxonomic scope" value="Eukaryota"/>
</dbReference>
<name>A0A023BDJ1_GRENI</name>
<dbReference type="SMART" id="SM00359">
    <property type="entry name" value="PUA"/>
    <property type="match status" value="1"/>
</dbReference>
<keyword evidence="5 6" id="KW-0539">Nucleus</keyword>
<dbReference type="Pfam" id="PF17833">
    <property type="entry name" value="pre-PUA_NIP7"/>
    <property type="match status" value="1"/>
</dbReference>
<dbReference type="Pfam" id="PF03657">
    <property type="entry name" value="UPF0113"/>
    <property type="match status" value="1"/>
</dbReference>
<sequence length="193" mass="22198">MRTLAKDELKVVEAKLKAYMGDNVEAFLQNRLLLHRCRVFVVPELVYRYSSMIPRSKMLTMGTCLGKFTKTKKFRLQITGLNYLAYYTNNKVWVKQNAEMSFLYGNHLIKRHIQKVQLTPNAGEGDNHVGCVIYSTINDVPLGFGIINKNYNQVKNTDAIVAYNQGDNGLYVRQEKEIFGLSTPNDLREHDNE</sequence>
<dbReference type="InterPro" id="IPR005155">
    <property type="entry name" value="UPF0113_PUA"/>
</dbReference>
<dbReference type="InterPro" id="IPR055359">
    <property type="entry name" value="Nip7_N_euk"/>
</dbReference>
<dbReference type="InterPro" id="IPR040598">
    <property type="entry name" value="NIP7_N"/>
</dbReference>
<dbReference type="InterPro" id="IPR002478">
    <property type="entry name" value="PUA"/>
</dbReference>
<evidence type="ECO:0000256" key="5">
    <source>
        <dbReference type="ARBA" id="ARBA00023242"/>
    </source>
</evidence>
<comment type="function">
    <text evidence="6">Required for proper 27S pre-rRNA processing and 60S ribosome subunit assembly.</text>
</comment>
<reference evidence="8" key="1">
    <citation type="submission" date="2013-12" db="EMBL/GenBank/DDBJ databases">
        <authorList>
            <person name="Omoto C.K."/>
            <person name="Sibley D."/>
            <person name="Venepally P."/>
            <person name="Hadjithomas M."/>
            <person name="Karamycheva S."/>
            <person name="Brunk B."/>
            <person name="Roos D."/>
            <person name="Caler E."/>
            <person name="Lorenzi H."/>
        </authorList>
    </citation>
    <scope>NUCLEOTIDE SEQUENCE</scope>
</reference>
<evidence type="ECO:0000256" key="6">
    <source>
        <dbReference type="PIRNR" id="PIRNR017190"/>
    </source>
</evidence>
<organism evidence="8 9">
    <name type="scientific">Gregarina niphandrodes</name>
    <name type="common">Septate eugregarine</name>
    <dbReference type="NCBI Taxonomy" id="110365"/>
    <lineage>
        <taxon>Eukaryota</taxon>
        <taxon>Sar</taxon>
        <taxon>Alveolata</taxon>
        <taxon>Apicomplexa</taxon>
        <taxon>Conoidasida</taxon>
        <taxon>Gregarinasina</taxon>
        <taxon>Eugregarinorida</taxon>
        <taxon>Gregarinidae</taxon>
        <taxon>Gregarina</taxon>
    </lineage>
</organism>
<gene>
    <name evidence="8" type="ORF">GNI_004420</name>
</gene>
<evidence type="ECO:0000256" key="2">
    <source>
        <dbReference type="ARBA" id="ARBA00009895"/>
    </source>
</evidence>
<keyword evidence="3 6" id="KW-0690">Ribosome biogenesis</keyword>
<dbReference type="VEuPathDB" id="CryptoDB:GNI_004420"/>
<evidence type="ECO:0000313" key="8">
    <source>
        <dbReference type="EMBL" id="EZG88493.1"/>
    </source>
</evidence>
<dbReference type="AlphaFoldDB" id="A0A023BDJ1"/>
<dbReference type="Proteomes" id="UP000019763">
    <property type="component" value="Unassembled WGS sequence"/>
</dbReference>
<dbReference type="Gene3D" id="2.30.130.10">
    <property type="entry name" value="PUA domain"/>
    <property type="match status" value="1"/>
</dbReference>
<comment type="subcellular location">
    <subcellularLocation>
        <location evidence="1">Nucleus</location>
        <location evidence="1">Nucleolus</location>
    </subcellularLocation>
</comment>
<evidence type="ECO:0000256" key="3">
    <source>
        <dbReference type="ARBA" id="ARBA00022517"/>
    </source>
</evidence>
<dbReference type="RefSeq" id="XP_011128554.1">
    <property type="nucleotide sequence ID" value="XM_011130252.1"/>
</dbReference>
<dbReference type="SUPFAM" id="SSF88802">
    <property type="entry name" value="Pre-PUA domain"/>
    <property type="match status" value="1"/>
</dbReference>
<dbReference type="InterPro" id="IPR015947">
    <property type="entry name" value="PUA-like_sf"/>
</dbReference>
<comment type="caution">
    <text evidence="8">The sequence shown here is derived from an EMBL/GenBank/DDBJ whole genome shotgun (WGS) entry which is preliminary data.</text>
</comment>
<comment type="subunit">
    <text evidence="6">Interacts with pre-ribosome complex.</text>
</comment>
<dbReference type="EMBL" id="AFNH02000036">
    <property type="protein sequence ID" value="EZG88493.1"/>
    <property type="molecule type" value="Genomic_DNA"/>
</dbReference>
<evidence type="ECO:0000256" key="1">
    <source>
        <dbReference type="ARBA" id="ARBA00004604"/>
    </source>
</evidence>
<dbReference type="GeneID" id="22910416"/>
<dbReference type="PIRSF" id="PIRSF017190">
    <property type="entry name" value="Rbsml_synth_fac_NIP7"/>
    <property type="match status" value="1"/>
</dbReference>
<dbReference type="InterPro" id="IPR016686">
    <property type="entry name" value="Ribosomal_synth_fac_NIP7"/>
</dbReference>
<dbReference type="OrthoDB" id="27490at2759"/>
<dbReference type="GO" id="GO:0003723">
    <property type="term" value="F:RNA binding"/>
    <property type="evidence" value="ECO:0007669"/>
    <property type="project" value="UniProtKB-KW"/>
</dbReference>
<dbReference type="SUPFAM" id="SSF88697">
    <property type="entry name" value="PUA domain-like"/>
    <property type="match status" value="1"/>
</dbReference>